<organism evidence="1 2">
    <name type="scientific">Flavihumibacter petaseus NBRC 106054</name>
    <dbReference type="NCBI Taxonomy" id="1220578"/>
    <lineage>
        <taxon>Bacteria</taxon>
        <taxon>Pseudomonadati</taxon>
        <taxon>Bacteroidota</taxon>
        <taxon>Chitinophagia</taxon>
        <taxon>Chitinophagales</taxon>
        <taxon>Chitinophagaceae</taxon>
        <taxon>Flavihumibacter</taxon>
    </lineage>
</organism>
<dbReference type="EMBL" id="BBWV01000005">
    <property type="protein sequence ID" value="GAO45461.1"/>
    <property type="molecule type" value="Genomic_DNA"/>
</dbReference>
<reference evidence="1 2" key="1">
    <citation type="submission" date="2015-04" db="EMBL/GenBank/DDBJ databases">
        <title>Whole genome shotgun sequence of Flavihumibacter petaseus NBRC 106054.</title>
        <authorList>
            <person name="Miyazawa S."/>
            <person name="Hosoyama A."/>
            <person name="Hashimoto M."/>
            <person name="Noguchi M."/>
            <person name="Tsuchikane K."/>
            <person name="Ohji S."/>
            <person name="Yamazoe A."/>
            <person name="Ichikawa N."/>
            <person name="Kimura A."/>
            <person name="Fujita N."/>
        </authorList>
    </citation>
    <scope>NUCLEOTIDE SEQUENCE [LARGE SCALE GENOMIC DNA]</scope>
    <source>
        <strain evidence="1 2">NBRC 106054</strain>
    </source>
</reference>
<gene>
    <name evidence="1" type="ORF">FPE01S_05_01560</name>
</gene>
<evidence type="ECO:0000313" key="2">
    <source>
        <dbReference type="Proteomes" id="UP000033121"/>
    </source>
</evidence>
<evidence type="ECO:0000313" key="1">
    <source>
        <dbReference type="EMBL" id="GAO45461.1"/>
    </source>
</evidence>
<proteinExistence type="predicted"/>
<protein>
    <submittedName>
        <fullName evidence="1">Uncharacterized protein</fullName>
    </submittedName>
</protein>
<comment type="caution">
    <text evidence="1">The sequence shown here is derived from an EMBL/GenBank/DDBJ whole genome shotgun (WGS) entry which is preliminary data.</text>
</comment>
<dbReference type="OrthoDB" id="9832426at2"/>
<keyword evidence="2" id="KW-1185">Reference proteome</keyword>
<accession>A0A0E9N6Y9</accession>
<name>A0A0E9N6Y9_9BACT</name>
<dbReference type="Proteomes" id="UP000033121">
    <property type="component" value="Unassembled WGS sequence"/>
</dbReference>
<dbReference type="RefSeq" id="WP_046371465.1">
    <property type="nucleotide sequence ID" value="NZ_BBWV01000005.1"/>
</dbReference>
<dbReference type="AlphaFoldDB" id="A0A0E9N6Y9"/>
<sequence>MKKLLFFIFIITGDRTNAQYQVDTNITAAYRKVFQQAPDHIQSLKDTAFRNGLGLLTNIHTDTLNKEHLKPVDTSLQIFIVNKETGIEEPLASSIDENLSITTEHPAWLTCRCRVKGDTLEIAAGRALLSGFGVTAKLTGNSVTARYNEFTKIAAFRTTKSGKMVDNFDIPATVSNLVLNRKYEKGQQEIFGKLSVTSSGFFSYLDASAFTQGYQHKRMRLEFYFRCSVLN</sequence>